<dbReference type="AlphaFoldDB" id="A0A9J7BWU3"/>
<dbReference type="Pfam" id="PF12867">
    <property type="entry name" value="DinB_2"/>
    <property type="match status" value="1"/>
</dbReference>
<dbReference type="Proteomes" id="UP001059380">
    <property type="component" value="Chromosome"/>
</dbReference>
<evidence type="ECO:0000256" key="1">
    <source>
        <dbReference type="SAM" id="SignalP"/>
    </source>
</evidence>
<proteinExistence type="predicted"/>
<evidence type="ECO:0000259" key="2">
    <source>
        <dbReference type="Pfam" id="PF12867"/>
    </source>
</evidence>
<dbReference type="InterPro" id="IPR034660">
    <property type="entry name" value="DinB/YfiT-like"/>
</dbReference>
<sequence length="196" mass="20939">MQNSVRVAGRVLAVCLLAGLPALSTAQGADSKQAKPAVGTAQPPAQIYGKLLSGMEKEFVDLAEAMPEDKYSFVPSTGEFAKVRSFGDQVKHIAEANWYFFGGPTITDEQLKTKSDAIEKLTSKADILQALKDSFKQAHALVDETTAGNAFTTTAHGTRAGMTSFGLAHMMDHYGQLVVYLRMNGIVPPASRGGNM</sequence>
<dbReference type="Gene3D" id="1.20.120.450">
    <property type="entry name" value="dinb family like domain"/>
    <property type="match status" value="1"/>
</dbReference>
<feature type="signal peptide" evidence="1">
    <location>
        <begin position="1"/>
        <end position="26"/>
    </location>
</feature>
<dbReference type="SUPFAM" id="SSF109854">
    <property type="entry name" value="DinB/YfiT-like putative metalloenzymes"/>
    <property type="match status" value="1"/>
</dbReference>
<feature type="domain" description="DinB-like" evidence="2">
    <location>
        <begin position="54"/>
        <end position="177"/>
    </location>
</feature>
<name>A0A9J7BWU3_9BACT</name>
<keyword evidence="4" id="KW-1185">Reference proteome</keyword>
<accession>A0A9J7BWU3</accession>
<reference evidence="3" key="1">
    <citation type="submission" date="2021-04" db="EMBL/GenBank/DDBJ databases">
        <title>Phylogenetic analysis of Acidobacteriaceae.</title>
        <authorList>
            <person name="Qiu L."/>
            <person name="Zhang Q."/>
        </authorList>
    </citation>
    <scope>NUCLEOTIDE SEQUENCE</scope>
    <source>
        <strain evidence="3">DSM 25168</strain>
    </source>
</reference>
<feature type="chain" id="PRO_5039933925" evidence="1">
    <location>
        <begin position="27"/>
        <end position="196"/>
    </location>
</feature>
<dbReference type="EMBL" id="CP093313">
    <property type="protein sequence ID" value="UWZ86961.1"/>
    <property type="molecule type" value="Genomic_DNA"/>
</dbReference>
<organism evidence="3 4">
    <name type="scientific">Occallatibacter riparius</name>
    <dbReference type="NCBI Taxonomy" id="1002689"/>
    <lineage>
        <taxon>Bacteria</taxon>
        <taxon>Pseudomonadati</taxon>
        <taxon>Acidobacteriota</taxon>
        <taxon>Terriglobia</taxon>
        <taxon>Terriglobales</taxon>
        <taxon>Acidobacteriaceae</taxon>
        <taxon>Occallatibacter</taxon>
    </lineage>
</organism>
<evidence type="ECO:0000313" key="3">
    <source>
        <dbReference type="EMBL" id="UWZ86961.1"/>
    </source>
</evidence>
<dbReference type="KEGG" id="orp:MOP44_13660"/>
<keyword evidence="1" id="KW-0732">Signal</keyword>
<protein>
    <submittedName>
        <fullName evidence="3">DinB family protein</fullName>
    </submittedName>
</protein>
<gene>
    <name evidence="3" type="ORF">MOP44_13660</name>
</gene>
<evidence type="ECO:0000313" key="4">
    <source>
        <dbReference type="Proteomes" id="UP001059380"/>
    </source>
</evidence>
<dbReference type="RefSeq" id="WP_260796600.1">
    <property type="nucleotide sequence ID" value="NZ_CP093313.1"/>
</dbReference>
<dbReference type="InterPro" id="IPR024775">
    <property type="entry name" value="DinB-like"/>
</dbReference>